<dbReference type="PANTHER" id="PTHR43649">
    <property type="entry name" value="ARABINOSE-BINDING PROTEIN-RELATED"/>
    <property type="match status" value="1"/>
</dbReference>
<dbReference type="Pfam" id="PF01547">
    <property type="entry name" value="SBP_bac_1"/>
    <property type="match status" value="1"/>
</dbReference>
<organism evidence="2 3">
    <name type="scientific">Pseudarthrobacter oxydans</name>
    <name type="common">Arthrobacter oxydans</name>
    <dbReference type="NCBI Taxonomy" id="1671"/>
    <lineage>
        <taxon>Bacteria</taxon>
        <taxon>Bacillati</taxon>
        <taxon>Actinomycetota</taxon>
        <taxon>Actinomycetes</taxon>
        <taxon>Micrococcales</taxon>
        <taxon>Micrococcaceae</taxon>
        <taxon>Pseudarthrobacter</taxon>
    </lineage>
</organism>
<protein>
    <submittedName>
        <fullName evidence="2">ABC-type glycerol-3-phosphate transport system substrate-binding protein</fullName>
    </submittedName>
</protein>
<dbReference type="AlphaFoldDB" id="A0AAW8NAY7"/>
<name>A0AAW8NAY7_PSEOX</name>
<dbReference type="EMBL" id="JAVDWN010000004">
    <property type="protein sequence ID" value="MDR7163435.1"/>
    <property type="molecule type" value="Genomic_DNA"/>
</dbReference>
<dbReference type="RefSeq" id="WP_174174673.1">
    <property type="nucleotide sequence ID" value="NZ_CAXURQ020000002.1"/>
</dbReference>
<evidence type="ECO:0000313" key="2">
    <source>
        <dbReference type="EMBL" id="MDR7163435.1"/>
    </source>
</evidence>
<evidence type="ECO:0000256" key="1">
    <source>
        <dbReference type="SAM" id="MobiDB-lite"/>
    </source>
</evidence>
<dbReference type="InterPro" id="IPR006059">
    <property type="entry name" value="SBP"/>
</dbReference>
<dbReference type="Proteomes" id="UP001262032">
    <property type="component" value="Unassembled WGS sequence"/>
</dbReference>
<sequence length="486" mass="53127">MTSEKTPGQPDPSFAPRSGNGISQFTRRSMLGLTGLAVAGATVGAWPRLTGTDIPGRGSNALNIAILGTAADAAARQGLVQAFTAAHPDIPVQVQAIQGADWKDFFSKILTMVAAGTPPDVVYVATEGAQLFADKLAEPLDDYVRRDAADMSDYFDDVHPSLLEAFMYQGSLYQLPLDWNAANMYLNTTTFAQAGLDRPKDDWTQDDFSATLRALRKARPADFTPYYWTNRLFGGVVPWLYANDTSFLTESKASGGDWLWDRFYPKDPARATRGGGYQWLAPNAEDGRVIETFDYLRELVSEGLGVRPESGGGNALVGLFGNNRIGTTPAGGYWAQGLHDAGMTADQFDVQFFPRWRTQRHQFGAAGYAIMRTAKDKDAAWEWVKFCSSREAMQLAIPKPNTTPTRRSMVNESFYAATGPRHWKVFYDTLDRFPTSGPIPAPPQQAAVETALMKNVSTAVSGSSAGVRTAMGTLQRDLELALRRNA</sequence>
<dbReference type="SUPFAM" id="SSF53850">
    <property type="entry name" value="Periplasmic binding protein-like II"/>
    <property type="match status" value="1"/>
</dbReference>
<reference evidence="2" key="1">
    <citation type="submission" date="2023-07" db="EMBL/GenBank/DDBJ databases">
        <title>Sorghum-associated microbial communities from plants grown in Nebraska, USA.</title>
        <authorList>
            <person name="Schachtman D."/>
        </authorList>
    </citation>
    <scope>NUCLEOTIDE SEQUENCE</scope>
    <source>
        <strain evidence="2">BE261</strain>
    </source>
</reference>
<dbReference type="GeneID" id="97421831"/>
<gene>
    <name evidence="2" type="ORF">J2X12_001449</name>
</gene>
<dbReference type="InterPro" id="IPR006311">
    <property type="entry name" value="TAT_signal"/>
</dbReference>
<proteinExistence type="predicted"/>
<comment type="caution">
    <text evidence="2">The sequence shown here is derived from an EMBL/GenBank/DDBJ whole genome shotgun (WGS) entry which is preliminary data.</text>
</comment>
<dbReference type="PANTHER" id="PTHR43649:SF12">
    <property type="entry name" value="DIACETYLCHITOBIOSE BINDING PROTEIN DASA"/>
    <property type="match status" value="1"/>
</dbReference>
<dbReference type="Gene3D" id="3.40.190.10">
    <property type="entry name" value="Periplasmic binding protein-like II"/>
    <property type="match status" value="1"/>
</dbReference>
<dbReference type="InterPro" id="IPR050490">
    <property type="entry name" value="Bact_solute-bd_prot1"/>
</dbReference>
<feature type="region of interest" description="Disordered" evidence="1">
    <location>
        <begin position="1"/>
        <end position="22"/>
    </location>
</feature>
<evidence type="ECO:0000313" key="3">
    <source>
        <dbReference type="Proteomes" id="UP001262032"/>
    </source>
</evidence>
<accession>A0AAW8NAY7</accession>
<dbReference type="PROSITE" id="PS51318">
    <property type="entry name" value="TAT"/>
    <property type="match status" value="1"/>
</dbReference>